<dbReference type="RefSeq" id="WP_206715274.1">
    <property type="nucleotide sequence ID" value="NZ_CP071091.1"/>
</dbReference>
<gene>
    <name evidence="2" type="ORF">JY572_35015</name>
</gene>
<protein>
    <recommendedName>
        <fullName evidence="4">Outer membrane protein beta-barrel domain-containing protein</fullName>
    </recommendedName>
</protein>
<reference evidence="2 3" key="1">
    <citation type="submission" date="2021-02" db="EMBL/GenBank/DDBJ databases">
        <title>De Novo genome assembly of isolated myxobacteria.</title>
        <authorList>
            <person name="Stevens D.C."/>
        </authorList>
    </citation>
    <scope>NUCLEOTIDE SEQUENCE [LARGE SCALE GENOMIC DNA]</scope>
    <source>
        <strain evidence="2 3">SCHIC003</strain>
    </source>
</reference>
<evidence type="ECO:0000313" key="3">
    <source>
        <dbReference type="Proteomes" id="UP000663090"/>
    </source>
</evidence>
<proteinExistence type="predicted"/>
<accession>A0ABX7N417</accession>
<dbReference type="SUPFAM" id="SSF56925">
    <property type="entry name" value="OMPA-like"/>
    <property type="match status" value="1"/>
</dbReference>
<name>A0ABX7N417_9BACT</name>
<dbReference type="Proteomes" id="UP000663090">
    <property type="component" value="Chromosome"/>
</dbReference>
<sequence>MRRLMVGGVAAAALGLATPAAAAVEAQNVAKGLGVRQDPAFGFDFHLGMGSLTGSLGDDIGLGWLVGFNAVTMPWKYVGLEVGYELERLPIKARRVGDEGEALWRNNLGLLVKAGPLIQDKWRPYIGTGFGVSYFNPSDGADHIYDNDWTTEIPIVVGAEYRLGYFYAGIRGSYSFIGGEDIVDRPGTTENAHGGLLNATLTLGARF</sequence>
<feature type="signal peptide" evidence="1">
    <location>
        <begin position="1"/>
        <end position="22"/>
    </location>
</feature>
<evidence type="ECO:0000256" key="1">
    <source>
        <dbReference type="SAM" id="SignalP"/>
    </source>
</evidence>
<evidence type="ECO:0000313" key="2">
    <source>
        <dbReference type="EMBL" id="QSQ13499.1"/>
    </source>
</evidence>
<dbReference type="EMBL" id="CP071091">
    <property type="protein sequence ID" value="QSQ13499.1"/>
    <property type="molecule type" value="Genomic_DNA"/>
</dbReference>
<evidence type="ECO:0008006" key="4">
    <source>
        <dbReference type="Google" id="ProtNLM"/>
    </source>
</evidence>
<keyword evidence="1" id="KW-0732">Signal</keyword>
<dbReference type="Gene3D" id="2.40.160.20">
    <property type="match status" value="1"/>
</dbReference>
<organism evidence="2 3">
    <name type="scientific">Myxococcus landrumensis</name>
    <dbReference type="NCBI Taxonomy" id="2813577"/>
    <lineage>
        <taxon>Bacteria</taxon>
        <taxon>Pseudomonadati</taxon>
        <taxon>Myxococcota</taxon>
        <taxon>Myxococcia</taxon>
        <taxon>Myxococcales</taxon>
        <taxon>Cystobacterineae</taxon>
        <taxon>Myxococcaceae</taxon>
        <taxon>Myxococcus</taxon>
    </lineage>
</organism>
<feature type="chain" id="PRO_5046051826" description="Outer membrane protein beta-barrel domain-containing protein" evidence="1">
    <location>
        <begin position="23"/>
        <end position="207"/>
    </location>
</feature>
<dbReference type="InterPro" id="IPR011250">
    <property type="entry name" value="OMP/PagP_B-barrel"/>
</dbReference>
<keyword evidence="3" id="KW-1185">Reference proteome</keyword>